<dbReference type="PROSITE" id="PS51365">
    <property type="entry name" value="RENAL_DIPEPTIDASE_2"/>
    <property type="match status" value="1"/>
</dbReference>
<dbReference type="EMBL" id="AP028909">
    <property type="protein sequence ID" value="BES88545.1"/>
    <property type="molecule type" value="Genomic_DNA"/>
</dbReference>
<dbReference type="EC" id="3.4.13.19" evidence="1"/>
<proteinExistence type="inferred from homology"/>
<keyword evidence="3" id="KW-1133">Transmembrane helix</keyword>
<comment type="similarity">
    <text evidence="1">Belongs to the metallo-dependent hydrolases superfamily. Peptidase M19 family.</text>
</comment>
<keyword evidence="1" id="KW-0378">Hydrolase</keyword>
<feature type="compositionally biased region" description="Basic and acidic residues" evidence="2">
    <location>
        <begin position="53"/>
        <end position="62"/>
    </location>
</feature>
<comment type="subcellular location">
    <subcellularLocation>
        <location evidence="1">Membrane</location>
        <topology evidence="1">Lipid-anchor</topology>
        <topology evidence="1">GPI-anchor</topology>
    </subcellularLocation>
</comment>
<keyword evidence="1" id="KW-0449">Lipoprotein</keyword>
<comment type="catalytic activity">
    <reaction evidence="1">
        <text>an L-aminoacyl-L-amino acid + H2O = 2 an L-alpha-amino acid</text>
        <dbReference type="Rhea" id="RHEA:48940"/>
        <dbReference type="ChEBI" id="CHEBI:15377"/>
        <dbReference type="ChEBI" id="CHEBI:59869"/>
        <dbReference type="ChEBI" id="CHEBI:77460"/>
        <dbReference type="EC" id="3.4.13.19"/>
    </reaction>
</comment>
<dbReference type="Proteomes" id="UP001307889">
    <property type="component" value="Chromosome 1"/>
</dbReference>
<evidence type="ECO:0000256" key="2">
    <source>
        <dbReference type="SAM" id="MobiDB-lite"/>
    </source>
</evidence>
<accession>A0ABN7ACI1</accession>
<dbReference type="PANTHER" id="PTHR10443:SF47">
    <property type="entry name" value="DIPEPTIDASE"/>
    <property type="match status" value="1"/>
</dbReference>
<keyword evidence="1" id="KW-0336">GPI-anchor</keyword>
<feature type="transmembrane region" description="Helical" evidence="3">
    <location>
        <begin position="227"/>
        <end position="247"/>
    </location>
</feature>
<dbReference type="InterPro" id="IPR032466">
    <property type="entry name" value="Metal_Hydrolase"/>
</dbReference>
<keyword evidence="1" id="KW-0645">Protease</keyword>
<feature type="compositionally biased region" description="Polar residues" evidence="2">
    <location>
        <begin position="20"/>
        <end position="31"/>
    </location>
</feature>
<keyword evidence="1" id="KW-0479">Metal-binding</keyword>
<evidence type="ECO:0000256" key="1">
    <source>
        <dbReference type="RuleBase" id="RU341113"/>
    </source>
</evidence>
<dbReference type="PANTHER" id="PTHR10443">
    <property type="entry name" value="MICROSOMAL DIPEPTIDASE"/>
    <property type="match status" value="1"/>
</dbReference>
<keyword evidence="3" id="KW-0472">Membrane</keyword>
<dbReference type="SUPFAM" id="SSF51556">
    <property type="entry name" value="Metallo-dependent hydrolases"/>
    <property type="match status" value="1"/>
</dbReference>
<keyword evidence="1" id="KW-1015">Disulfide bond</keyword>
<evidence type="ECO:0000313" key="5">
    <source>
        <dbReference type="Proteomes" id="UP001307889"/>
    </source>
</evidence>
<reference evidence="4 5" key="1">
    <citation type="submission" date="2023-09" db="EMBL/GenBank/DDBJ databases">
        <title>Nesidiocoris tenuis whole genome shotgun sequence.</title>
        <authorList>
            <person name="Shibata T."/>
            <person name="Shimoda M."/>
            <person name="Kobayashi T."/>
            <person name="Uehara T."/>
        </authorList>
    </citation>
    <scope>NUCLEOTIDE SEQUENCE [LARGE SCALE GENOMIC DNA]</scope>
    <source>
        <strain evidence="4 5">Japan</strain>
    </source>
</reference>
<keyword evidence="1" id="KW-0862">Zinc</keyword>
<name>A0ABN7ACI1_9HEMI</name>
<sequence length="379" mass="42267">MPGYRDYQSSGGRRLADTSFMASSHGQTNNEGKARTGRPQSQLLTGQSGGRSPCDHTHYPYSDDQKILMHSGHYHIEHRHPDHVTYYGPDGEPCCCEPAWGQGLPYKMADIYPPSSPPVDIPPDGLGSIPGVPSRPARKRHTSESEEDIVSVAPSSSDYRCSCDHLPNGAYLHLQEEDPSMYPPDVTRNKQEATFYPKPPASTTASTSTTSAASCIPGFRLKVKQRWLVMAALVLAAAAGVGLPIALKIQSGASLEERLEMASRLLQEVPLIDGHNDLPWNIRKFVHNRLSELRFGDNLKNIPPWSLSAWSHTDLQRLRAGQVSAQNSPASRTSPFVRLVYFEALTKQQSYYVDRTKLTSLRNVYPFEYSSRRNQEQYR</sequence>
<organism evidence="4 5">
    <name type="scientific">Nesidiocoris tenuis</name>
    <dbReference type="NCBI Taxonomy" id="355587"/>
    <lineage>
        <taxon>Eukaryota</taxon>
        <taxon>Metazoa</taxon>
        <taxon>Ecdysozoa</taxon>
        <taxon>Arthropoda</taxon>
        <taxon>Hexapoda</taxon>
        <taxon>Insecta</taxon>
        <taxon>Pterygota</taxon>
        <taxon>Neoptera</taxon>
        <taxon>Paraneoptera</taxon>
        <taxon>Hemiptera</taxon>
        <taxon>Heteroptera</taxon>
        <taxon>Panheteroptera</taxon>
        <taxon>Cimicomorpha</taxon>
        <taxon>Miridae</taxon>
        <taxon>Dicyphina</taxon>
        <taxon>Nesidiocoris</taxon>
    </lineage>
</organism>
<comment type="subunit">
    <text evidence="1">Homodimer; disulfide-linked.</text>
</comment>
<dbReference type="Gene3D" id="3.20.20.140">
    <property type="entry name" value="Metal-dependent hydrolases"/>
    <property type="match status" value="1"/>
</dbReference>
<comment type="cofactor">
    <cofactor evidence="1">
        <name>Zn(2+)</name>
        <dbReference type="ChEBI" id="CHEBI:29105"/>
    </cofactor>
</comment>
<keyword evidence="3" id="KW-0812">Transmembrane</keyword>
<evidence type="ECO:0000256" key="3">
    <source>
        <dbReference type="SAM" id="Phobius"/>
    </source>
</evidence>
<feature type="region of interest" description="Disordered" evidence="2">
    <location>
        <begin position="1"/>
        <end position="62"/>
    </location>
</feature>
<dbReference type="InterPro" id="IPR008257">
    <property type="entry name" value="Pept_M19"/>
</dbReference>
<gene>
    <name evidence="4" type="ORF">NTJ_01349</name>
</gene>
<keyword evidence="1" id="KW-0325">Glycoprotein</keyword>
<protein>
    <recommendedName>
        <fullName evidence="1">Dipeptidase</fullName>
        <ecNumber evidence="1">3.4.13.19</ecNumber>
    </recommendedName>
</protein>
<evidence type="ECO:0000313" key="4">
    <source>
        <dbReference type="EMBL" id="BES88545.1"/>
    </source>
</evidence>
<keyword evidence="5" id="KW-1185">Reference proteome</keyword>
<feature type="region of interest" description="Disordered" evidence="2">
    <location>
        <begin position="122"/>
        <end position="151"/>
    </location>
</feature>
<keyword evidence="1" id="KW-0482">Metalloprotease</keyword>
<keyword evidence="1" id="KW-0224">Dipeptidase</keyword>